<evidence type="ECO:0000259" key="1">
    <source>
        <dbReference type="Pfam" id="PF21688"/>
    </source>
</evidence>
<dbReference type="SUPFAM" id="SSF51905">
    <property type="entry name" value="FAD/NAD(P)-binding domain"/>
    <property type="match status" value="1"/>
</dbReference>
<dbReference type="PIRSF" id="PIRSF038984">
    <property type="entry name" value="FAD_binding_protein"/>
    <property type="match status" value="1"/>
</dbReference>
<dbReference type="PANTHER" id="PTHR42842:SF3">
    <property type="entry name" value="FAD_NAD(P)-BINDING OXIDOREDUCTASE FAMILY PROTEIN"/>
    <property type="match status" value="1"/>
</dbReference>
<feature type="domain" description="FAD-dependent protein C-terminal" evidence="1">
    <location>
        <begin position="266"/>
        <end position="458"/>
    </location>
</feature>
<accession>A0A4Q2KA59</accession>
<dbReference type="Proteomes" id="UP000291269">
    <property type="component" value="Unassembled WGS sequence"/>
</dbReference>
<dbReference type="InterPro" id="IPR036188">
    <property type="entry name" value="FAD/NAD-bd_sf"/>
</dbReference>
<organism evidence="2 3">
    <name type="scientific">Candidatus Borkfalkia ceftriaxoniphila</name>
    <dbReference type="NCBI Taxonomy" id="2508949"/>
    <lineage>
        <taxon>Bacteria</taxon>
        <taxon>Bacillati</taxon>
        <taxon>Bacillota</taxon>
        <taxon>Clostridia</taxon>
        <taxon>Christensenellales</taxon>
        <taxon>Christensenellaceae</taxon>
        <taxon>Candidatus Borkfalkia</taxon>
    </lineage>
</organism>
<comment type="caution">
    <text evidence="2">The sequence shown here is derived from an EMBL/GenBank/DDBJ whole genome shotgun (WGS) entry which is preliminary data.</text>
</comment>
<gene>
    <name evidence="2" type="ORF">ESZ91_00380</name>
</gene>
<dbReference type="Gene3D" id="3.30.70.2700">
    <property type="match status" value="1"/>
</dbReference>
<dbReference type="InterPro" id="IPR049516">
    <property type="entry name" value="FAD-depend_C"/>
</dbReference>
<proteinExistence type="predicted"/>
<reference evidence="2 3" key="1">
    <citation type="journal article" date="2019" name="Gut">
        <title>Antibiotics-induced monodominance of a novel gut bacterial order.</title>
        <authorList>
            <person name="Hildebrand F."/>
            <person name="Moitinho-Silva L."/>
            <person name="Blasche S."/>
            <person name="Jahn M.T."/>
            <person name="Gossmann T.I."/>
            <person name="Heuerta-Cepas J."/>
            <person name="Hercog R."/>
            <person name="Luetge M."/>
            <person name="Bahram M."/>
            <person name="Pryszlak A."/>
            <person name="Alves R.J."/>
            <person name="Waszak S.M."/>
            <person name="Zhu A."/>
            <person name="Ye L."/>
            <person name="Costea P.I."/>
            <person name="Aalvink S."/>
            <person name="Belzer C."/>
            <person name="Forslund S.K."/>
            <person name="Sunagawa S."/>
            <person name="Hentschel U."/>
            <person name="Merten C."/>
            <person name="Patil K.R."/>
            <person name="Benes V."/>
            <person name="Bork P."/>
        </authorList>
    </citation>
    <scope>NUCLEOTIDE SEQUENCE [LARGE SCALE GENOMIC DNA]</scope>
    <source>
        <strain evidence="2 3">HDS1380</strain>
    </source>
</reference>
<evidence type="ECO:0000313" key="2">
    <source>
        <dbReference type="EMBL" id="RXZ60879.1"/>
    </source>
</evidence>
<sequence length="513" mass="56562">MREQIKLKLGESETLLRPRVEKKCKCKCAYLKILKKSLDARDKNNIFWLYTVEAYASKPEIRPQPLSKVKHPPKYALVAGTGPAGLFCAVRLVERGILPIVLERGGTVDERAAQNENFFKNKMLDENCNVQFGEGGAGTFSDGKLNTQTNSPLNKEVLETFVRFGAPEEILYLNKPHIGSDRLRGVVKNMRAYLLENGGKVLFHTLLTDVVSDSENNRIKAVKCRDLKNGDVFELPAEVLVLAIGHSSRDTFSMLKERGVKMEPRQFAVGMRIEHLQEKIGFSQYGENYKKLPAADYKLVSHAGARTAFTFCMCPGGYVMPASSEKGGVVTNGMSDYARDGQNANSALLVQIDFCDYDRGDVLDGVRFQRELEQRAFRLGGETYAAPVQRLADFIAGKKSRGAGEVLPTYAAGVTYTDLNALFPQYVNESLKAAVCDMDKRLRGFADGDALLTGAETRFSSPVRILRSENLESVSLEGVFPCGEGSGYSGGITSSAADGLRVAEKIAEKYNEH</sequence>
<dbReference type="InterPro" id="IPR028348">
    <property type="entry name" value="FAD-binding_protein"/>
</dbReference>
<dbReference type="RefSeq" id="WP_129222996.1">
    <property type="nucleotide sequence ID" value="NZ_SDOZ01000002.1"/>
</dbReference>
<name>A0A4Q2KA59_9FIRM</name>
<evidence type="ECO:0000313" key="3">
    <source>
        <dbReference type="Proteomes" id="UP000291269"/>
    </source>
</evidence>
<dbReference type="OrthoDB" id="9772594at2"/>
<dbReference type="Gene3D" id="3.50.50.60">
    <property type="entry name" value="FAD/NAD(P)-binding domain"/>
    <property type="match status" value="2"/>
</dbReference>
<dbReference type="AlphaFoldDB" id="A0A4Q2KA59"/>
<dbReference type="EMBL" id="SDOZ01000002">
    <property type="protein sequence ID" value="RXZ60879.1"/>
    <property type="molecule type" value="Genomic_DNA"/>
</dbReference>
<keyword evidence="3" id="KW-1185">Reference proteome</keyword>
<dbReference type="PANTHER" id="PTHR42842">
    <property type="entry name" value="FAD/NAD(P)-BINDING OXIDOREDUCTASE"/>
    <property type="match status" value="1"/>
</dbReference>
<dbReference type="Pfam" id="PF21688">
    <property type="entry name" value="FAD-depend_C"/>
    <property type="match status" value="1"/>
</dbReference>
<protein>
    <recommendedName>
        <fullName evidence="1">FAD-dependent protein C-terminal domain-containing protein</fullName>
    </recommendedName>
</protein>